<comment type="caution">
    <text evidence="22">The sequence shown here is derived from an EMBL/GenBank/DDBJ whole genome shotgun (WGS) entry which is preliminary data.</text>
</comment>
<accession>A0AAN7J3D8</accession>
<comment type="similarity">
    <text evidence="2">Belongs to the leguminous lectin family.</text>
</comment>
<keyword evidence="10" id="KW-0732">Signal</keyword>
<dbReference type="Gene3D" id="2.60.120.200">
    <property type="match status" value="1"/>
</dbReference>
<dbReference type="InterPro" id="IPR001220">
    <property type="entry name" value="Legume_lectin_dom"/>
</dbReference>
<dbReference type="InterPro" id="IPR000985">
    <property type="entry name" value="Lectin_LegA_CS"/>
</dbReference>
<evidence type="ECO:0000256" key="12">
    <source>
        <dbReference type="ARBA" id="ARBA00022741"/>
    </source>
</evidence>
<keyword evidence="12 19" id="KW-0547">Nucleotide-binding</keyword>
<evidence type="ECO:0000256" key="11">
    <source>
        <dbReference type="ARBA" id="ARBA00022734"/>
    </source>
</evidence>
<dbReference type="GO" id="GO:0005524">
    <property type="term" value="F:ATP binding"/>
    <property type="evidence" value="ECO:0007669"/>
    <property type="project" value="UniProtKB-UniRule"/>
</dbReference>
<keyword evidence="8" id="KW-0808">Transferase</keyword>
<dbReference type="PROSITE" id="PS00307">
    <property type="entry name" value="LECTIN_LEGUME_BETA"/>
    <property type="match status" value="1"/>
</dbReference>
<organism evidence="22 23">
    <name type="scientific">Quercus rubra</name>
    <name type="common">Northern red oak</name>
    <name type="synonym">Quercus borealis</name>
    <dbReference type="NCBI Taxonomy" id="3512"/>
    <lineage>
        <taxon>Eukaryota</taxon>
        <taxon>Viridiplantae</taxon>
        <taxon>Streptophyta</taxon>
        <taxon>Embryophyta</taxon>
        <taxon>Tracheophyta</taxon>
        <taxon>Spermatophyta</taxon>
        <taxon>Magnoliopsida</taxon>
        <taxon>eudicotyledons</taxon>
        <taxon>Gunneridae</taxon>
        <taxon>Pentapetalae</taxon>
        <taxon>rosids</taxon>
        <taxon>fabids</taxon>
        <taxon>Fagales</taxon>
        <taxon>Fagaceae</taxon>
        <taxon>Quercus</taxon>
    </lineage>
</organism>
<dbReference type="GO" id="GO:0030246">
    <property type="term" value="F:carbohydrate binding"/>
    <property type="evidence" value="ECO:0007669"/>
    <property type="project" value="UniProtKB-KW"/>
</dbReference>
<keyword evidence="14 19" id="KW-0067">ATP-binding</keyword>
<dbReference type="SUPFAM" id="SSF56112">
    <property type="entry name" value="Protein kinase-like (PK-like)"/>
    <property type="match status" value="1"/>
</dbReference>
<dbReference type="PROSITE" id="PS00107">
    <property type="entry name" value="PROTEIN_KINASE_ATP"/>
    <property type="match status" value="1"/>
</dbReference>
<evidence type="ECO:0000256" key="19">
    <source>
        <dbReference type="PROSITE-ProRule" id="PRU10141"/>
    </source>
</evidence>
<dbReference type="SMART" id="SM00220">
    <property type="entry name" value="S_TKc"/>
    <property type="match status" value="1"/>
</dbReference>
<evidence type="ECO:0000256" key="20">
    <source>
        <dbReference type="SAM" id="Phobius"/>
    </source>
</evidence>
<dbReference type="Gene3D" id="1.10.510.10">
    <property type="entry name" value="Transferase(Phosphotransferase) domain 1"/>
    <property type="match status" value="1"/>
</dbReference>
<comment type="subcellular location">
    <subcellularLocation>
        <location evidence="1">Cell membrane</location>
        <topology evidence="1">Single-pass type I membrane protein</topology>
    </subcellularLocation>
</comment>
<dbReference type="PROSITE" id="PS00308">
    <property type="entry name" value="LECTIN_LEGUME_ALPHA"/>
    <property type="match status" value="1"/>
</dbReference>
<dbReference type="Pfam" id="PF00139">
    <property type="entry name" value="Lectin_legB"/>
    <property type="match status" value="1"/>
</dbReference>
<dbReference type="InterPro" id="IPR017441">
    <property type="entry name" value="Protein_kinase_ATP_BS"/>
</dbReference>
<evidence type="ECO:0000256" key="5">
    <source>
        <dbReference type="ARBA" id="ARBA00012513"/>
    </source>
</evidence>
<evidence type="ECO:0000256" key="8">
    <source>
        <dbReference type="ARBA" id="ARBA00022679"/>
    </source>
</evidence>
<dbReference type="AlphaFoldDB" id="A0AAN7J3D8"/>
<evidence type="ECO:0000256" key="15">
    <source>
        <dbReference type="ARBA" id="ARBA00022989"/>
    </source>
</evidence>
<dbReference type="InterPro" id="IPR050528">
    <property type="entry name" value="L-type_Lectin-RKs"/>
</dbReference>
<evidence type="ECO:0000313" key="23">
    <source>
        <dbReference type="Proteomes" id="UP001324115"/>
    </source>
</evidence>
<dbReference type="PROSITE" id="PS00108">
    <property type="entry name" value="PROTEIN_KINASE_ST"/>
    <property type="match status" value="1"/>
</dbReference>
<dbReference type="SUPFAM" id="SSF49899">
    <property type="entry name" value="Concanavalin A-like lectins/glucanases"/>
    <property type="match status" value="1"/>
</dbReference>
<sequence>MDSVNSPLNYSVGRALYYERVHLWDKSTGWLTDFTTHFSFIIAGVDDHVSADGLAFFIAPFGSDMLNNSAGGFLGLFSNESALNATENRIIAVEFDTYQNGWDPIANHVGIDVNSIVSNATVTWDSVFTHGSTANGVFLSFADNPVFNGNSSVSYTVDLMTVLPEWVSVGFSAATVVSIETHTILSWSFNSTSDLNDGNGKNKLVLIIGSALSFGVVSCALGLLWFICWRKRANGNTQNFGDDVCMDIEFEKGTGPKSFTYREIIHATNNFAEGGKLGEGGFGGVYKGLLSESNAEVAVKRVSKGSKQGKKEHKNLVQLIGWCHEQGELLLVYEYMPNGSLDTHLFGVEIMLIWHVRYKIALGLASALLYLHKEWEQCVVHRDIKSSNVMLDSNFNAKLGDFGLARLVDQELGSQTTVLADTMGYLALECIITSKVSKESDVYSFWVVSLEIACGRKPWVWNLYGKDQLIEAVDKRLSIEYDEEQMERLMVVGLWCCHPDPTIRQSIRQLPVPMYVELPIDICRLSYTSTSITGSMKGQTLCSCSSCSSNLSTLVSPSNPLLNSSKGNVESTSLTC</sequence>
<name>A0AAN7J3D8_QUERU</name>
<feature type="domain" description="Protein kinase" evidence="21">
    <location>
        <begin position="271"/>
        <end position="516"/>
    </location>
</feature>
<evidence type="ECO:0000256" key="13">
    <source>
        <dbReference type="ARBA" id="ARBA00022777"/>
    </source>
</evidence>
<dbReference type="CDD" id="cd06899">
    <property type="entry name" value="lectin_legume_LecRK_Arcelin_ConA"/>
    <property type="match status" value="1"/>
</dbReference>
<proteinExistence type="inferred from homology"/>
<dbReference type="Pfam" id="PF07714">
    <property type="entry name" value="PK_Tyr_Ser-Thr"/>
    <property type="match status" value="1"/>
</dbReference>
<evidence type="ECO:0000256" key="4">
    <source>
        <dbReference type="ARBA" id="ARBA00010217"/>
    </source>
</evidence>
<protein>
    <recommendedName>
        <fullName evidence="5">non-specific serine/threonine protein kinase</fullName>
        <ecNumber evidence="5">2.7.11.1</ecNumber>
    </recommendedName>
</protein>
<dbReference type="InterPro" id="IPR013320">
    <property type="entry name" value="ConA-like_dom_sf"/>
</dbReference>
<dbReference type="InterPro" id="IPR000719">
    <property type="entry name" value="Prot_kinase_dom"/>
</dbReference>
<gene>
    <name evidence="22" type="ORF">RGQ29_014658</name>
</gene>
<feature type="transmembrane region" description="Helical" evidence="20">
    <location>
        <begin position="204"/>
        <end position="227"/>
    </location>
</feature>
<keyword evidence="15 20" id="KW-1133">Transmembrane helix</keyword>
<evidence type="ECO:0000313" key="22">
    <source>
        <dbReference type="EMBL" id="KAK4596710.1"/>
    </source>
</evidence>
<keyword evidence="17" id="KW-0675">Receptor</keyword>
<evidence type="ECO:0000256" key="2">
    <source>
        <dbReference type="ARBA" id="ARBA00007606"/>
    </source>
</evidence>
<comment type="similarity">
    <text evidence="3">In the N-terminal section; belongs to the leguminous lectin family.</text>
</comment>
<dbReference type="FunFam" id="1.10.510.10:FF:000240">
    <property type="entry name" value="Lectin-domain containing receptor kinase A4.3"/>
    <property type="match status" value="1"/>
</dbReference>
<dbReference type="EC" id="2.7.11.1" evidence="5"/>
<keyword evidence="9 20" id="KW-0812">Transmembrane</keyword>
<feature type="binding site" evidence="19">
    <location>
        <position position="300"/>
    </location>
    <ligand>
        <name>ATP</name>
        <dbReference type="ChEBI" id="CHEBI:30616"/>
    </ligand>
</feature>
<evidence type="ECO:0000256" key="10">
    <source>
        <dbReference type="ARBA" id="ARBA00022729"/>
    </source>
</evidence>
<dbReference type="InterPro" id="IPR011009">
    <property type="entry name" value="Kinase-like_dom_sf"/>
</dbReference>
<keyword evidence="18" id="KW-0325">Glycoprotein</keyword>
<comment type="similarity">
    <text evidence="4">In the C-terminal section; belongs to the protein kinase superfamily. Ser/Thr protein kinase family.</text>
</comment>
<dbReference type="GO" id="GO:0005886">
    <property type="term" value="C:plasma membrane"/>
    <property type="evidence" value="ECO:0007669"/>
    <property type="project" value="UniProtKB-SubCell"/>
</dbReference>
<dbReference type="Gene3D" id="3.30.200.20">
    <property type="entry name" value="Phosphorylase Kinase, domain 1"/>
    <property type="match status" value="1"/>
</dbReference>
<evidence type="ECO:0000256" key="9">
    <source>
        <dbReference type="ARBA" id="ARBA00022692"/>
    </source>
</evidence>
<dbReference type="InterPro" id="IPR008271">
    <property type="entry name" value="Ser/Thr_kinase_AS"/>
</dbReference>
<dbReference type="EMBL" id="JAXUIC010000003">
    <property type="protein sequence ID" value="KAK4596710.1"/>
    <property type="molecule type" value="Genomic_DNA"/>
</dbReference>
<evidence type="ECO:0000256" key="17">
    <source>
        <dbReference type="ARBA" id="ARBA00023170"/>
    </source>
</evidence>
<keyword evidence="23" id="KW-1185">Reference proteome</keyword>
<evidence type="ECO:0000256" key="14">
    <source>
        <dbReference type="ARBA" id="ARBA00022840"/>
    </source>
</evidence>
<dbReference type="InterPro" id="IPR019825">
    <property type="entry name" value="Lectin_legB_Mn/Ca_BS"/>
</dbReference>
<keyword evidence="6" id="KW-1003">Cell membrane</keyword>
<dbReference type="PANTHER" id="PTHR27007">
    <property type="match status" value="1"/>
</dbReference>
<evidence type="ECO:0000256" key="1">
    <source>
        <dbReference type="ARBA" id="ARBA00004251"/>
    </source>
</evidence>
<dbReference type="InterPro" id="IPR001245">
    <property type="entry name" value="Ser-Thr/Tyr_kinase_cat_dom"/>
</dbReference>
<evidence type="ECO:0000256" key="3">
    <source>
        <dbReference type="ARBA" id="ARBA00008536"/>
    </source>
</evidence>
<dbReference type="Proteomes" id="UP001324115">
    <property type="component" value="Unassembled WGS sequence"/>
</dbReference>
<keyword evidence="11" id="KW-0430">Lectin</keyword>
<keyword evidence="16 20" id="KW-0472">Membrane</keyword>
<keyword evidence="13" id="KW-0418">Kinase</keyword>
<reference evidence="22 23" key="1">
    <citation type="journal article" date="2023" name="G3 (Bethesda)">
        <title>A haplotype-resolved chromosome-scale genome for Quercus rubra L. provides insights into the genetics of adaptive traits for red oak species.</title>
        <authorList>
            <person name="Kapoor B."/>
            <person name="Jenkins J."/>
            <person name="Schmutz J."/>
            <person name="Zhebentyayeva T."/>
            <person name="Kuelheim C."/>
            <person name="Coggeshall M."/>
            <person name="Heim C."/>
            <person name="Lasky J.R."/>
            <person name="Leites L."/>
            <person name="Islam-Faridi N."/>
            <person name="Romero-Severson J."/>
            <person name="DeLeo V.L."/>
            <person name="Lucas S.M."/>
            <person name="Lazic D."/>
            <person name="Gailing O."/>
            <person name="Carlson J."/>
            <person name="Staton M."/>
        </authorList>
    </citation>
    <scope>NUCLEOTIDE SEQUENCE [LARGE SCALE GENOMIC DNA]</scope>
    <source>
        <strain evidence="22">Pseudo-F2</strain>
    </source>
</reference>
<evidence type="ECO:0000256" key="18">
    <source>
        <dbReference type="ARBA" id="ARBA00023180"/>
    </source>
</evidence>
<evidence type="ECO:0000256" key="6">
    <source>
        <dbReference type="ARBA" id="ARBA00022475"/>
    </source>
</evidence>
<evidence type="ECO:0000256" key="7">
    <source>
        <dbReference type="ARBA" id="ARBA00022527"/>
    </source>
</evidence>
<dbReference type="GO" id="GO:0002229">
    <property type="term" value="P:defense response to oomycetes"/>
    <property type="evidence" value="ECO:0007669"/>
    <property type="project" value="UniProtKB-ARBA"/>
</dbReference>
<dbReference type="GO" id="GO:0004674">
    <property type="term" value="F:protein serine/threonine kinase activity"/>
    <property type="evidence" value="ECO:0007669"/>
    <property type="project" value="UniProtKB-KW"/>
</dbReference>
<keyword evidence="7" id="KW-0723">Serine/threonine-protein kinase</keyword>
<dbReference type="PROSITE" id="PS50011">
    <property type="entry name" value="PROTEIN_KINASE_DOM"/>
    <property type="match status" value="1"/>
</dbReference>
<evidence type="ECO:0000259" key="21">
    <source>
        <dbReference type="PROSITE" id="PS50011"/>
    </source>
</evidence>
<evidence type="ECO:0000256" key="16">
    <source>
        <dbReference type="ARBA" id="ARBA00023136"/>
    </source>
</evidence>